<proteinExistence type="predicted"/>
<feature type="transmembrane region" description="Helical" evidence="6">
    <location>
        <begin position="156"/>
        <end position="176"/>
    </location>
</feature>
<evidence type="ECO:0000256" key="3">
    <source>
        <dbReference type="ARBA" id="ARBA00022692"/>
    </source>
</evidence>
<protein>
    <submittedName>
        <fullName evidence="7">O-antigen/teichoic acid export membrane protein</fullName>
    </submittedName>
</protein>
<dbReference type="PANTHER" id="PTHR30250:SF11">
    <property type="entry name" value="O-ANTIGEN TRANSPORTER-RELATED"/>
    <property type="match status" value="1"/>
</dbReference>
<feature type="transmembrane region" description="Helical" evidence="6">
    <location>
        <begin position="44"/>
        <end position="72"/>
    </location>
</feature>
<evidence type="ECO:0000256" key="5">
    <source>
        <dbReference type="ARBA" id="ARBA00023136"/>
    </source>
</evidence>
<feature type="transmembrane region" description="Helical" evidence="6">
    <location>
        <begin position="117"/>
        <end position="136"/>
    </location>
</feature>
<dbReference type="AlphaFoldDB" id="A0A368YK05"/>
<name>A0A368YK05_9RHOB</name>
<feature type="transmembrane region" description="Helical" evidence="6">
    <location>
        <begin position="298"/>
        <end position="322"/>
    </location>
</feature>
<feature type="transmembrane region" description="Helical" evidence="6">
    <location>
        <begin position="334"/>
        <end position="356"/>
    </location>
</feature>
<evidence type="ECO:0000313" key="7">
    <source>
        <dbReference type="EMBL" id="RCW79646.1"/>
    </source>
</evidence>
<feature type="transmembrane region" description="Helical" evidence="6">
    <location>
        <begin position="12"/>
        <end position="32"/>
    </location>
</feature>
<feature type="transmembrane region" description="Helical" evidence="6">
    <location>
        <begin position="93"/>
        <end position="111"/>
    </location>
</feature>
<organism evidence="7 8">
    <name type="scientific">Paracoccus lutimaris</name>
    <dbReference type="NCBI Taxonomy" id="1490030"/>
    <lineage>
        <taxon>Bacteria</taxon>
        <taxon>Pseudomonadati</taxon>
        <taxon>Pseudomonadota</taxon>
        <taxon>Alphaproteobacteria</taxon>
        <taxon>Rhodobacterales</taxon>
        <taxon>Paracoccaceae</taxon>
        <taxon>Paracoccus</taxon>
    </lineage>
</organism>
<dbReference type="InterPro" id="IPR050833">
    <property type="entry name" value="Poly_Biosynth_Transport"/>
</dbReference>
<comment type="subcellular location">
    <subcellularLocation>
        <location evidence="1">Cell membrane</location>
        <topology evidence="1">Multi-pass membrane protein</topology>
    </subcellularLocation>
</comment>
<accession>A0A368YK05</accession>
<dbReference type="GO" id="GO:0005886">
    <property type="term" value="C:plasma membrane"/>
    <property type="evidence" value="ECO:0007669"/>
    <property type="project" value="UniProtKB-SubCell"/>
</dbReference>
<gene>
    <name evidence="7" type="ORF">DFP89_12438</name>
</gene>
<feature type="transmembrane region" description="Helical" evidence="6">
    <location>
        <begin position="368"/>
        <end position="388"/>
    </location>
</feature>
<keyword evidence="5 6" id="KW-0472">Membrane</keyword>
<keyword evidence="8" id="KW-1185">Reference proteome</keyword>
<dbReference type="Proteomes" id="UP000253345">
    <property type="component" value="Unassembled WGS sequence"/>
</dbReference>
<evidence type="ECO:0000313" key="8">
    <source>
        <dbReference type="Proteomes" id="UP000253345"/>
    </source>
</evidence>
<evidence type="ECO:0000256" key="6">
    <source>
        <dbReference type="SAM" id="Phobius"/>
    </source>
</evidence>
<reference evidence="7 8" key="1">
    <citation type="submission" date="2018-07" db="EMBL/GenBank/DDBJ databases">
        <title>Genomic Encyclopedia of Type Strains, Phase III (KMG-III): the genomes of soil and plant-associated and newly described type strains.</title>
        <authorList>
            <person name="Whitman W."/>
        </authorList>
    </citation>
    <scope>NUCLEOTIDE SEQUENCE [LARGE SCALE GENOMIC DNA]</scope>
    <source>
        <strain evidence="7 8">CECT 8525</strain>
    </source>
</reference>
<evidence type="ECO:0000256" key="2">
    <source>
        <dbReference type="ARBA" id="ARBA00022475"/>
    </source>
</evidence>
<evidence type="ECO:0000256" key="4">
    <source>
        <dbReference type="ARBA" id="ARBA00022989"/>
    </source>
</evidence>
<feature type="transmembrane region" description="Helical" evidence="6">
    <location>
        <begin position="182"/>
        <end position="200"/>
    </location>
</feature>
<evidence type="ECO:0000256" key="1">
    <source>
        <dbReference type="ARBA" id="ARBA00004651"/>
    </source>
</evidence>
<keyword evidence="4 6" id="KW-1133">Transmembrane helix</keyword>
<keyword evidence="2" id="KW-1003">Cell membrane</keyword>
<dbReference type="PANTHER" id="PTHR30250">
    <property type="entry name" value="PST FAMILY PREDICTED COLANIC ACID TRANSPORTER"/>
    <property type="match status" value="1"/>
</dbReference>
<dbReference type="EMBL" id="QPJL01000024">
    <property type="protein sequence ID" value="RCW79646.1"/>
    <property type="molecule type" value="Genomic_DNA"/>
</dbReference>
<comment type="caution">
    <text evidence="7">The sequence shown here is derived from an EMBL/GenBank/DDBJ whole genome shotgun (WGS) entry which is preliminary data.</text>
</comment>
<sequence length="440" mass="45575">MAGEHAAGLIDSLLLIGARVGTNLLVLAWTVLMVRLMTPDMSGIAFAGIAVAQIASMFLTLNVEAVSMRVLVPAMRDGRLEVAAGFIRFNRRILLLALPPVALAAWLWQSLQSGPGSVMLTLSVTAAMVMAAMARITGRHATALGVMRKGILPRMLTGPVVLTCGLGLAALAGLRLQPWHVVALYALSEALTVVIQNRLLRDSFAPFAGLRGDSSAGREWIVLGLWLAPGALMIEFRKAVLIAAAGLALTPADVSLFAVALSIINIMNFGVSAVDVAFSQRLSRALTGGEILARDRFLAVSGAIKLAGFALGMALVGCFGYWALGWFGTGYQAAWPALLILTLIPGLTILFGPGSVILSTCGLGREDFAANMIGAVVTLLAVAGGSALGGLAGAALGSVAGCTAGQALMALYSYKRLGIDVTLTSLRHLRHEPGKAGVAA</sequence>
<keyword evidence="3 6" id="KW-0812">Transmembrane</keyword>